<evidence type="ECO:0000259" key="5">
    <source>
        <dbReference type="PROSITE" id="PS50106"/>
    </source>
</evidence>
<dbReference type="Gene3D" id="2.30.42.10">
    <property type="match status" value="1"/>
</dbReference>
<proteinExistence type="predicted"/>
<sequence length="1199" mass="130920">MGQKNSTLRVKLKESKYSEYSPKTVVLQRRPEGYGFVLRGARSQSHSASLEFQPTAEFPALQYLDSVDPGSQSDRAGLKTGDFILEINGENVVKATHERVVQLIRTSKESLIMKVVTARPVEKSSDWFTHQDGSMTLPNRKKQAPQPPRRNPDTSLSYSKATSKSMAEGLAEIEKLDQTLAEFDLSGNRRNSLTVNEISSEQKTASVRGSHAMKRLSCVDINHIVVGDHVEPADPTYDTPHKSKDYMSPAELRIRKYHKKQNGIMERSKSTPDLAVPDEVVYASTNLPGSGTTLYDRSAVTRTQKIYQKPGSPGHYRQGHMADVKRPMSQMNPDRLKTSVYAGPVVIRSNSEESDPPSIPGRVPVPAPKKPAPTPPGKSEVVSISTSRNDNVYANVSAEIQARKKEKEESPYESSFRPGTLARLTNQPKVTTASLEQAKLKSHSRSSSYGVMSLPQDEETSDKNVSFADDKTMTNAASFIQKHPNAQLLVTADVHQKKDKKVYYEPEPDYDDSDEDKRSSNTTKLQVPANISRQSSVSSSGSKNASEDTRKDVRPKSTSVTVIAVGDTTMKRKSPVTERHFAIHSDIPSTKKSTPQSQSGEAKIMIPPRPNEPAPHPPTVISNHYSGHRSSSSPNSSNSSRRSSVQSSQSGGKDSYDGSPMNQAPVTFPKPQIQESVHHTPPPQAPPPPPPPPAAPPVPSTLPTTPSFQESQMRSPPKQETPQISASDIMNAVKLRQSRIETEGPRMVETTPSQPPPPKTPIDMNQLALKAAVEARKQRLKQENDTAVVDQIESRLHKTKKLQSAKYFFSSDTIKNENKNTETEQKSETPEKTPTAKKTQAPPPPNVKPKSPQVAPKTKAPATPLKTEVKSSPVPKPISSSTPVQKPVSNTVTSQNEANDFLAMAEKARLEILQKKGGGTKSSSVTPIYSSSNISKSKKADSKTPEKPKEDPKLSIKDKIAGFEKQKQEANGVTNGTNIELDGVTEDHSHTEAGNTLTRNGNSAYSPFVAPPPGFGDTNTMNLEIIPPPISFSNDASVDSGQGSDHFNSAFGHDDSASLVSSASTLSTLSSEQGEGKSHYEDIIAPPPPGFSDISEYDESDVIPPPPQFSSNDNKPKPLRPYQTKGVDTWLCTDVLDWLESLGMTQYKSSFAKNCIDGPKLLMLGRNDYIQLGVTQVGHRMNLERSIKKVALGKISTAM</sequence>
<evidence type="ECO:0000256" key="2">
    <source>
        <dbReference type="ARBA" id="ARBA00034105"/>
    </source>
</evidence>
<dbReference type="KEGG" id="lgi:LOTGIDRAFT_171725"/>
<evidence type="ECO:0000256" key="1">
    <source>
        <dbReference type="ARBA" id="ARBA00023018"/>
    </source>
</evidence>
<dbReference type="STRING" id="225164.V4BAX2"/>
<dbReference type="InterPro" id="IPR001660">
    <property type="entry name" value="SAM"/>
</dbReference>
<dbReference type="Gene3D" id="1.10.150.50">
    <property type="entry name" value="Transcription Factor, Ets-1"/>
    <property type="match status" value="1"/>
</dbReference>
<feature type="compositionally biased region" description="Polar residues" evidence="3">
    <location>
        <begin position="423"/>
        <end position="435"/>
    </location>
</feature>
<dbReference type="Pfam" id="PF00536">
    <property type="entry name" value="SAM_1"/>
    <property type="match status" value="1"/>
</dbReference>
<dbReference type="OMA" id="EFANGIF"/>
<evidence type="ECO:0008006" key="8">
    <source>
        <dbReference type="Google" id="ProtNLM"/>
    </source>
</evidence>
<dbReference type="GO" id="GO:0030160">
    <property type="term" value="F:synaptic receptor adaptor activity"/>
    <property type="evidence" value="ECO:0007669"/>
    <property type="project" value="TreeGrafter"/>
</dbReference>
<dbReference type="PROSITE" id="PS50106">
    <property type="entry name" value="PDZ"/>
    <property type="match status" value="1"/>
</dbReference>
<evidence type="ECO:0000313" key="7">
    <source>
        <dbReference type="Proteomes" id="UP000030746"/>
    </source>
</evidence>
<feature type="region of interest" description="Disordered" evidence="3">
    <location>
        <begin position="1064"/>
        <end position="1121"/>
    </location>
</feature>
<dbReference type="InterPro" id="IPR051569">
    <property type="entry name" value="SHANK"/>
</dbReference>
<feature type="compositionally biased region" description="Pro residues" evidence="3">
    <location>
        <begin position="357"/>
        <end position="376"/>
    </location>
</feature>
<keyword evidence="7" id="KW-1185">Reference proteome</keyword>
<protein>
    <recommendedName>
        <fullName evidence="8">PDZ domain-containing protein</fullName>
    </recommendedName>
</protein>
<accession>V4BAX2</accession>
<dbReference type="RefSeq" id="XP_009046172.1">
    <property type="nucleotide sequence ID" value="XM_009047924.1"/>
</dbReference>
<feature type="compositionally biased region" description="Pro residues" evidence="3">
    <location>
        <begin position="680"/>
        <end position="700"/>
    </location>
</feature>
<dbReference type="GeneID" id="20241876"/>
<keyword evidence="1" id="KW-0770">Synapse</keyword>
<gene>
    <name evidence="6" type="ORF">LOTGIDRAFT_171725</name>
</gene>
<feature type="region of interest" description="Disordered" evidence="3">
    <location>
        <begin position="402"/>
        <end position="763"/>
    </location>
</feature>
<feature type="region of interest" description="Disordered" evidence="3">
    <location>
        <begin position="126"/>
        <end position="163"/>
    </location>
</feature>
<feature type="compositionally biased region" description="Basic and acidic residues" evidence="3">
    <location>
        <begin position="545"/>
        <end position="555"/>
    </location>
</feature>
<dbReference type="PANTHER" id="PTHR24135">
    <property type="entry name" value="SH3 AND MULTIPLE ANKYRIN REPEAT DOMAINS PROTEIN"/>
    <property type="match status" value="1"/>
</dbReference>
<dbReference type="InterPro" id="IPR001478">
    <property type="entry name" value="PDZ"/>
</dbReference>
<feature type="compositionally biased region" description="Basic and acidic residues" evidence="3">
    <location>
        <begin position="814"/>
        <end position="831"/>
    </location>
</feature>
<feature type="compositionally biased region" description="Polar residues" evidence="3">
    <location>
        <begin position="520"/>
        <end position="531"/>
    </location>
</feature>
<dbReference type="CDD" id="cd06746">
    <property type="entry name" value="PDZ_SHANK1_3-like"/>
    <property type="match status" value="1"/>
</dbReference>
<dbReference type="AlphaFoldDB" id="V4BAX2"/>
<feature type="compositionally biased region" description="Polar residues" evidence="3">
    <location>
        <begin position="887"/>
        <end position="896"/>
    </location>
</feature>
<dbReference type="InterPro" id="IPR013761">
    <property type="entry name" value="SAM/pointed_sf"/>
</dbReference>
<feature type="compositionally biased region" description="Polar residues" evidence="3">
    <location>
        <begin position="126"/>
        <end position="137"/>
    </location>
</feature>
<feature type="compositionally biased region" description="Low complexity" evidence="3">
    <location>
        <begin position="870"/>
        <end position="884"/>
    </location>
</feature>
<feature type="region of interest" description="Disordered" evidence="3">
    <location>
        <begin position="348"/>
        <end position="384"/>
    </location>
</feature>
<dbReference type="SMART" id="SM00228">
    <property type="entry name" value="PDZ"/>
    <property type="match status" value="1"/>
</dbReference>
<reference evidence="6 7" key="1">
    <citation type="journal article" date="2013" name="Nature">
        <title>Insights into bilaterian evolution from three spiralian genomes.</title>
        <authorList>
            <person name="Simakov O."/>
            <person name="Marletaz F."/>
            <person name="Cho S.J."/>
            <person name="Edsinger-Gonzales E."/>
            <person name="Havlak P."/>
            <person name="Hellsten U."/>
            <person name="Kuo D.H."/>
            <person name="Larsson T."/>
            <person name="Lv J."/>
            <person name="Arendt D."/>
            <person name="Savage R."/>
            <person name="Osoegawa K."/>
            <person name="de Jong P."/>
            <person name="Grimwood J."/>
            <person name="Chapman J.A."/>
            <person name="Shapiro H."/>
            <person name="Aerts A."/>
            <person name="Otillar R.P."/>
            <person name="Terry A.Y."/>
            <person name="Boore J.L."/>
            <person name="Grigoriev I.V."/>
            <person name="Lindberg D.R."/>
            <person name="Seaver E.C."/>
            <person name="Weisblat D.A."/>
            <person name="Putnam N.H."/>
            <person name="Rokhsar D.S."/>
        </authorList>
    </citation>
    <scope>NUCLEOTIDE SEQUENCE [LARGE SCALE GENOMIC DNA]</scope>
</reference>
<comment type="subcellular location">
    <subcellularLocation>
        <location evidence="2">Postsynaptic density</location>
    </subcellularLocation>
</comment>
<feature type="compositionally biased region" description="Low complexity" evidence="3">
    <location>
        <begin position="532"/>
        <end position="544"/>
    </location>
</feature>
<dbReference type="Proteomes" id="UP000030746">
    <property type="component" value="Unassembled WGS sequence"/>
</dbReference>
<dbReference type="SUPFAM" id="SSF47769">
    <property type="entry name" value="SAM/Pointed domain"/>
    <property type="match status" value="1"/>
</dbReference>
<feature type="region of interest" description="Disordered" evidence="3">
    <location>
        <begin position="794"/>
        <end position="896"/>
    </location>
</feature>
<feature type="compositionally biased region" description="Polar residues" evidence="3">
    <location>
        <begin position="707"/>
        <end position="728"/>
    </location>
</feature>
<dbReference type="CTD" id="20241876"/>
<evidence type="ECO:0000313" key="6">
    <source>
        <dbReference type="EMBL" id="ESP03122.1"/>
    </source>
</evidence>
<feature type="compositionally biased region" description="Low complexity" evidence="3">
    <location>
        <begin position="622"/>
        <end position="652"/>
    </location>
</feature>
<dbReference type="GO" id="GO:0043197">
    <property type="term" value="C:dendritic spine"/>
    <property type="evidence" value="ECO:0007669"/>
    <property type="project" value="TreeGrafter"/>
</dbReference>
<evidence type="ECO:0000256" key="3">
    <source>
        <dbReference type="SAM" id="MobiDB-lite"/>
    </source>
</evidence>
<feature type="compositionally biased region" description="Polar residues" evidence="3">
    <location>
        <begin position="587"/>
        <end position="600"/>
    </location>
</feature>
<feature type="compositionally biased region" description="Polar residues" evidence="3">
    <location>
        <begin position="153"/>
        <end position="163"/>
    </location>
</feature>
<dbReference type="PANTHER" id="PTHR24135:SF28">
    <property type="entry name" value="LD13733P"/>
    <property type="match status" value="1"/>
</dbReference>
<dbReference type="InterPro" id="IPR036034">
    <property type="entry name" value="PDZ_sf"/>
</dbReference>
<dbReference type="HOGENOM" id="CLU_270982_0_0_1"/>
<feature type="domain" description="PDZ" evidence="5">
    <location>
        <begin position="24"/>
        <end position="119"/>
    </location>
</feature>
<evidence type="ECO:0000259" key="4">
    <source>
        <dbReference type="PROSITE" id="PS50105"/>
    </source>
</evidence>
<dbReference type="PROSITE" id="PS50105">
    <property type="entry name" value="SAM_DOMAIN"/>
    <property type="match status" value="1"/>
</dbReference>
<organism evidence="6 7">
    <name type="scientific">Lottia gigantea</name>
    <name type="common">Giant owl limpet</name>
    <dbReference type="NCBI Taxonomy" id="225164"/>
    <lineage>
        <taxon>Eukaryota</taxon>
        <taxon>Metazoa</taxon>
        <taxon>Spiralia</taxon>
        <taxon>Lophotrochozoa</taxon>
        <taxon>Mollusca</taxon>
        <taxon>Gastropoda</taxon>
        <taxon>Patellogastropoda</taxon>
        <taxon>Lottioidea</taxon>
        <taxon>Lottiidae</taxon>
        <taxon>Lottia</taxon>
    </lineage>
</organism>
<dbReference type="Pfam" id="PF00595">
    <property type="entry name" value="PDZ"/>
    <property type="match status" value="1"/>
</dbReference>
<dbReference type="OrthoDB" id="445896at2759"/>
<feature type="compositionally biased region" description="Pro residues" evidence="3">
    <location>
        <begin position="607"/>
        <end position="618"/>
    </location>
</feature>
<dbReference type="SMART" id="SM00454">
    <property type="entry name" value="SAM"/>
    <property type="match status" value="1"/>
</dbReference>
<feature type="domain" description="SAM" evidence="4">
    <location>
        <begin position="1130"/>
        <end position="1193"/>
    </location>
</feature>
<feature type="region of interest" description="Disordered" evidence="3">
    <location>
        <begin position="914"/>
        <end position="956"/>
    </location>
</feature>
<dbReference type="GO" id="GO:0014069">
    <property type="term" value="C:postsynaptic density"/>
    <property type="evidence" value="ECO:0007669"/>
    <property type="project" value="UniProtKB-SubCell"/>
</dbReference>
<dbReference type="EMBL" id="KB200109">
    <property type="protein sequence ID" value="ESP03122.1"/>
    <property type="molecule type" value="Genomic_DNA"/>
</dbReference>
<dbReference type="SUPFAM" id="SSF50156">
    <property type="entry name" value="PDZ domain-like"/>
    <property type="match status" value="1"/>
</dbReference>
<dbReference type="GO" id="GO:0035255">
    <property type="term" value="F:ionotropic glutamate receptor binding"/>
    <property type="evidence" value="ECO:0007669"/>
    <property type="project" value="TreeGrafter"/>
</dbReference>
<dbReference type="GO" id="GO:0045211">
    <property type="term" value="C:postsynaptic membrane"/>
    <property type="evidence" value="ECO:0007669"/>
    <property type="project" value="TreeGrafter"/>
</dbReference>
<name>V4BAX2_LOTGI</name>
<feature type="compositionally biased region" description="Basic and acidic residues" evidence="3">
    <location>
        <begin position="938"/>
        <end position="956"/>
    </location>
</feature>